<gene>
    <name evidence="1" type="ORF">CEXT_492881</name>
</gene>
<keyword evidence="2" id="KW-1185">Reference proteome</keyword>
<accession>A0AAV4WEL0</accession>
<organism evidence="1 2">
    <name type="scientific">Caerostris extrusa</name>
    <name type="common">Bark spider</name>
    <name type="synonym">Caerostris bankana</name>
    <dbReference type="NCBI Taxonomy" id="172846"/>
    <lineage>
        <taxon>Eukaryota</taxon>
        <taxon>Metazoa</taxon>
        <taxon>Ecdysozoa</taxon>
        <taxon>Arthropoda</taxon>
        <taxon>Chelicerata</taxon>
        <taxon>Arachnida</taxon>
        <taxon>Araneae</taxon>
        <taxon>Araneomorphae</taxon>
        <taxon>Entelegynae</taxon>
        <taxon>Araneoidea</taxon>
        <taxon>Araneidae</taxon>
        <taxon>Caerostris</taxon>
    </lineage>
</organism>
<comment type="caution">
    <text evidence="1">The sequence shown here is derived from an EMBL/GenBank/DDBJ whole genome shotgun (WGS) entry which is preliminary data.</text>
</comment>
<proteinExistence type="predicted"/>
<sequence length="78" mass="8529">MFLGGRCFHLPQSPSNRCPPVGAGDEGGLSKMTHVVRNDELGGVQGLGDERGLSKVTYVVRNDESEVFGGKEEVYFWK</sequence>
<name>A0AAV4WEL0_CAEEX</name>
<dbReference type="Proteomes" id="UP001054945">
    <property type="component" value="Unassembled WGS sequence"/>
</dbReference>
<evidence type="ECO:0000313" key="1">
    <source>
        <dbReference type="EMBL" id="GIY80966.1"/>
    </source>
</evidence>
<evidence type="ECO:0000313" key="2">
    <source>
        <dbReference type="Proteomes" id="UP001054945"/>
    </source>
</evidence>
<protein>
    <submittedName>
        <fullName evidence="1">Uncharacterized protein</fullName>
    </submittedName>
</protein>
<reference evidence="1 2" key="1">
    <citation type="submission" date="2021-06" db="EMBL/GenBank/DDBJ databases">
        <title>Caerostris extrusa draft genome.</title>
        <authorList>
            <person name="Kono N."/>
            <person name="Arakawa K."/>
        </authorList>
    </citation>
    <scope>NUCLEOTIDE SEQUENCE [LARGE SCALE GENOMIC DNA]</scope>
</reference>
<dbReference type="AlphaFoldDB" id="A0AAV4WEL0"/>
<dbReference type="EMBL" id="BPLR01016065">
    <property type="protein sequence ID" value="GIY80966.1"/>
    <property type="molecule type" value="Genomic_DNA"/>
</dbReference>